<dbReference type="AlphaFoldDB" id="A0A6J6JMY1"/>
<feature type="transmembrane region" description="Helical" evidence="5">
    <location>
        <begin position="35"/>
        <end position="53"/>
    </location>
</feature>
<feature type="transmembrane region" description="Helical" evidence="5">
    <location>
        <begin position="112"/>
        <end position="140"/>
    </location>
</feature>
<keyword evidence="4 5" id="KW-0472">Membrane</keyword>
<dbReference type="InterPro" id="IPR013525">
    <property type="entry name" value="ABC2_TM"/>
</dbReference>
<feature type="transmembrane region" description="Helical" evidence="5">
    <location>
        <begin position="73"/>
        <end position="92"/>
    </location>
</feature>
<dbReference type="Pfam" id="PF01061">
    <property type="entry name" value="ABC2_membrane"/>
    <property type="match status" value="1"/>
</dbReference>
<reference evidence="7" key="1">
    <citation type="submission" date="2020-05" db="EMBL/GenBank/DDBJ databases">
        <authorList>
            <person name="Chiriac C."/>
            <person name="Salcher M."/>
            <person name="Ghai R."/>
            <person name="Kavagutti S V."/>
        </authorList>
    </citation>
    <scope>NUCLEOTIDE SEQUENCE</scope>
</reference>
<evidence type="ECO:0000259" key="6">
    <source>
        <dbReference type="PROSITE" id="PS51012"/>
    </source>
</evidence>
<dbReference type="EMBL" id="CAEZVQ010000097">
    <property type="protein sequence ID" value="CAB4638452.1"/>
    <property type="molecule type" value="Genomic_DNA"/>
</dbReference>
<feature type="domain" description="ABC transmembrane type-2" evidence="6">
    <location>
        <begin position="34"/>
        <end position="261"/>
    </location>
</feature>
<organism evidence="7">
    <name type="scientific">freshwater metagenome</name>
    <dbReference type="NCBI Taxonomy" id="449393"/>
    <lineage>
        <taxon>unclassified sequences</taxon>
        <taxon>metagenomes</taxon>
        <taxon>ecological metagenomes</taxon>
    </lineage>
</organism>
<accession>A0A6J6JMY1</accession>
<evidence type="ECO:0000256" key="5">
    <source>
        <dbReference type="SAM" id="Phobius"/>
    </source>
</evidence>
<keyword evidence="2 5" id="KW-0812">Transmembrane</keyword>
<dbReference type="PROSITE" id="PS51012">
    <property type="entry name" value="ABC_TM2"/>
    <property type="match status" value="1"/>
</dbReference>
<comment type="subcellular location">
    <subcellularLocation>
        <location evidence="1">Membrane</location>
        <topology evidence="1">Multi-pass membrane protein</topology>
    </subcellularLocation>
</comment>
<dbReference type="InterPro" id="IPR047817">
    <property type="entry name" value="ABC2_TM_bact-type"/>
</dbReference>
<feature type="transmembrane region" description="Helical" evidence="5">
    <location>
        <begin position="178"/>
        <end position="198"/>
    </location>
</feature>
<dbReference type="PIRSF" id="PIRSF006648">
    <property type="entry name" value="DrrB"/>
    <property type="match status" value="1"/>
</dbReference>
<protein>
    <submittedName>
        <fullName evidence="7">Unannotated protein</fullName>
    </submittedName>
</protein>
<keyword evidence="3 5" id="KW-1133">Transmembrane helix</keyword>
<evidence type="ECO:0000256" key="2">
    <source>
        <dbReference type="ARBA" id="ARBA00022692"/>
    </source>
</evidence>
<evidence type="ECO:0000256" key="3">
    <source>
        <dbReference type="ARBA" id="ARBA00022989"/>
    </source>
</evidence>
<dbReference type="PANTHER" id="PTHR43229">
    <property type="entry name" value="NODULATION PROTEIN J"/>
    <property type="match status" value="1"/>
</dbReference>
<dbReference type="InterPro" id="IPR000412">
    <property type="entry name" value="ABC_2_transport"/>
</dbReference>
<dbReference type="GO" id="GO:0140359">
    <property type="term" value="F:ABC-type transporter activity"/>
    <property type="evidence" value="ECO:0007669"/>
    <property type="project" value="InterPro"/>
</dbReference>
<sequence length="265" mass="28422">MNASTPALARRAGFLHDLMSVARRALRLSIRDKEAIIPGLMVPLFFLIVNIGSLQTLVEVNLPSGFDFKGFQLPVAIIFAVTGISRAGSLVIDIQDGYLDRLLLTPVNRATLLLGCMIADFAVVALLAIPVLILGLLIGISFQTGILGMIMFIALAVAWGLAFTGFPYAIALKTGNPIAVNNAFLLFFPFAFLTTAYVPQEQMTGWLSTAADYNPVTYLLAGMRSLILEGWDASALGQAFLASAVVGAISFTLAFTALRGRVHRK</sequence>
<name>A0A6J6JMY1_9ZZZZ</name>
<evidence type="ECO:0000256" key="1">
    <source>
        <dbReference type="ARBA" id="ARBA00004141"/>
    </source>
</evidence>
<dbReference type="GO" id="GO:0043190">
    <property type="term" value="C:ATP-binding cassette (ABC) transporter complex"/>
    <property type="evidence" value="ECO:0007669"/>
    <property type="project" value="InterPro"/>
</dbReference>
<evidence type="ECO:0000313" key="7">
    <source>
        <dbReference type="EMBL" id="CAB4638452.1"/>
    </source>
</evidence>
<dbReference type="InterPro" id="IPR051784">
    <property type="entry name" value="Nod_factor_ABC_transporter"/>
</dbReference>
<proteinExistence type="predicted"/>
<gene>
    <name evidence="7" type="ORF">UFOPK2086_00782</name>
</gene>
<feature type="transmembrane region" description="Helical" evidence="5">
    <location>
        <begin position="235"/>
        <end position="258"/>
    </location>
</feature>
<evidence type="ECO:0000256" key="4">
    <source>
        <dbReference type="ARBA" id="ARBA00023136"/>
    </source>
</evidence>
<feature type="transmembrane region" description="Helical" evidence="5">
    <location>
        <begin position="146"/>
        <end position="166"/>
    </location>
</feature>
<dbReference type="PANTHER" id="PTHR43229:SF3">
    <property type="entry name" value="ABC-TYPE MULTIDRUG TRANSPORT SYSTEM, PERMEASE COMPONENT"/>
    <property type="match status" value="1"/>
</dbReference>